<evidence type="ECO:0000313" key="2">
    <source>
        <dbReference type="Proteomes" id="UP000272942"/>
    </source>
</evidence>
<dbReference type="Proteomes" id="UP000272942">
    <property type="component" value="Unassembled WGS sequence"/>
</dbReference>
<dbReference type="OrthoDB" id="413953at2759"/>
<reference evidence="3" key="1">
    <citation type="submission" date="2016-06" db="UniProtKB">
        <authorList>
            <consortium name="WormBaseParasite"/>
        </authorList>
    </citation>
    <scope>IDENTIFICATION</scope>
</reference>
<evidence type="ECO:0000313" key="3">
    <source>
        <dbReference type="WBParaSite" id="ECPE_0001718701-mRNA-1"/>
    </source>
</evidence>
<organism evidence="3">
    <name type="scientific">Echinostoma caproni</name>
    <dbReference type="NCBI Taxonomy" id="27848"/>
    <lineage>
        <taxon>Eukaryota</taxon>
        <taxon>Metazoa</taxon>
        <taxon>Spiralia</taxon>
        <taxon>Lophotrochozoa</taxon>
        <taxon>Platyhelminthes</taxon>
        <taxon>Trematoda</taxon>
        <taxon>Digenea</taxon>
        <taxon>Plagiorchiida</taxon>
        <taxon>Echinostomata</taxon>
        <taxon>Echinostomatoidea</taxon>
        <taxon>Echinostomatidae</taxon>
        <taxon>Echinostoma</taxon>
    </lineage>
</organism>
<dbReference type="InterPro" id="IPR006357">
    <property type="entry name" value="HAD-SF_hydro_IIA"/>
</dbReference>
<reference evidence="1 2" key="2">
    <citation type="submission" date="2018-11" db="EMBL/GenBank/DDBJ databases">
        <authorList>
            <consortium name="Pathogen Informatics"/>
        </authorList>
    </citation>
    <scope>NUCLEOTIDE SEQUENCE [LARGE SCALE GENOMIC DNA]</scope>
    <source>
        <strain evidence="1 2">Egypt</strain>
    </source>
</reference>
<keyword evidence="2" id="KW-1185">Reference proteome</keyword>
<dbReference type="WBParaSite" id="ECPE_0001718701-mRNA-1">
    <property type="protein sequence ID" value="ECPE_0001718701-mRNA-1"/>
    <property type="gene ID" value="ECPE_0001718701"/>
</dbReference>
<dbReference type="GO" id="GO:0005737">
    <property type="term" value="C:cytoplasm"/>
    <property type="evidence" value="ECO:0007669"/>
    <property type="project" value="TreeGrafter"/>
</dbReference>
<accession>A0A183BD58</accession>
<dbReference type="PANTHER" id="PTHR19288:SF46">
    <property type="entry name" value="HALOACID DEHALOGENASE-LIKE HYDROLASE DOMAIN-CONTAINING PROTEIN 2"/>
    <property type="match status" value="1"/>
</dbReference>
<protein>
    <submittedName>
        <fullName evidence="3">4-nitrophenylphosphatase</fullName>
    </submittedName>
</protein>
<dbReference type="GO" id="GO:0016791">
    <property type="term" value="F:phosphatase activity"/>
    <property type="evidence" value="ECO:0007669"/>
    <property type="project" value="TreeGrafter"/>
</dbReference>
<proteinExistence type="predicted"/>
<dbReference type="EMBL" id="UZAN01067703">
    <property type="protein sequence ID" value="VDP94429.1"/>
    <property type="molecule type" value="Genomic_DNA"/>
</dbReference>
<dbReference type="InterPro" id="IPR023214">
    <property type="entry name" value="HAD_sf"/>
</dbReference>
<gene>
    <name evidence="1" type="ORF">ECPE_LOCUS17144</name>
</gene>
<evidence type="ECO:0000313" key="1">
    <source>
        <dbReference type="EMBL" id="VDP94429.1"/>
    </source>
</evidence>
<dbReference type="AlphaFoldDB" id="A0A183BD58"/>
<dbReference type="SUPFAM" id="SSF56784">
    <property type="entry name" value="HAD-like"/>
    <property type="match status" value="1"/>
</dbReference>
<dbReference type="Gene3D" id="3.40.50.1000">
    <property type="entry name" value="HAD superfamily/HAD-like"/>
    <property type="match status" value="2"/>
</dbReference>
<dbReference type="PANTHER" id="PTHR19288">
    <property type="entry name" value="4-NITROPHENYLPHOSPHATASE-RELATED"/>
    <property type="match status" value="1"/>
</dbReference>
<name>A0A183BD58_9TREM</name>
<sequence>MVQAAEGLPVLRGCRTFLFDCDGVLWSSDCLLSGAKELIEYLIGTKRNVFLITNNSTKSAEQYVSKCQKLGLPVSATNIVCSAHIAADYLSRHGFKGPVYVLGEAGMGLELDKLGITHFGIGVSILRTTHLTGTPTSYICKGVPFIATNEDAQLPVTNERRIPQRGRQPSASAVLLLPGTPYTPLSICVCI</sequence>
<dbReference type="Pfam" id="PF13344">
    <property type="entry name" value="Hydrolase_6"/>
    <property type="match status" value="1"/>
</dbReference>
<dbReference type="InterPro" id="IPR036412">
    <property type="entry name" value="HAD-like_sf"/>
</dbReference>